<evidence type="ECO:0008006" key="3">
    <source>
        <dbReference type="Google" id="ProtNLM"/>
    </source>
</evidence>
<keyword evidence="2" id="KW-1185">Reference proteome</keyword>
<protein>
    <recommendedName>
        <fullName evidence="3">Knr4/Smi1-like domain-containing protein</fullName>
    </recommendedName>
</protein>
<comment type="caution">
    <text evidence="1">The sequence shown here is derived from an EMBL/GenBank/DDBJ whole genome shotgun (WGS) entry which is preliminary data.</text>
</comment>
<proteinExistence type="predicted"/>
<dbReference type="EMBL" id="BAAAQD010000001">
    <property type="protein sequence ID" value="GAA1499628.1"/>
    <property type="molecule type" value="Genomic_DNA"/>
</dbReference>
<name>A0ABN1ZI95_9ACTN</name>
<accession>A0ABN1ZI95</accession>
<sequence>MDDIAGWKAAVRREIAALSADFEQRFGYPFDEGGNYVAEPEPSTVDAEFSATLPSSLRDFYAEIGEVCLIDFGNGYRIYPVTRIAVPGDWALPTLVRPAEVGHVVTFGSTGGGQQYSMARETGQIFYLPPGLVEDGIHSSSFEQPRLVASDLQGFLRRLLVAVRAFVATGDPVDV</sequence>
<dbReference type="RefSeq" id="WP_344498538.1">
    <property type="nucleotide sequence ID" value="NZ_BAAAQD010000001.1"/>
</dbReference>
<evidence type="ECO:0000313" key="2">
    <source>
        <dbReference type="Proteomes" id="UP001501470"/>
    </source>
</evidence>
<dbReference type="Proteomes" id="UP001501470">
    <property type="component" value="Unassembled WGS sequence"/>
</dbReference>
<reference evidence="1 2" key="1">
    <citation type="journal article" date="2019" name="Int. J. Syst. Evol. Microbiol.">
        <title>The Global Catalogue of Microorganisms (GCM) 10K type strain sequencing project: providing services to taxonomists for standard genome sequencing and annotation.</title>
        <authorList>
            <consortium name="The Broad Institute Genomics Platform"/>
            <consortium name="The Broad Institute Genome Sequencing Center for Infectious Disease"/>
            <person name="Wu L."/>
            <person name="Ma J."/>
        </authorList>
    </citation>
    <scope>NUCLEOTIDE SEQUENCE [LARGE SCALE GENOMIC DNA]</scope>
    <source>
        <strain evidence="1 2">JCM 15933</strain>
    </source>
</reference>
<organism evidence="1 2">
    <name type="scientific">Dactylosporangium maewongense</name>
    <dbReference type="NCBI Taxonomy" id="634393"/>
    <lineage>
        <taxon>Bacteria</taxon>
        <taxon>Bacillati</taxon>
        <taxon>Actinomycetota</taxon>
        <taxon>Actinomycetes</taxon>
        <taxon>Micromonosporales</taxon>
        <taxon>Micromonosporaceae</taxon>
        <taxon>Dactylosporangium</taxon>
    </lineage>
</organism>
<gene>
    <name evidence="1" type="ORF">GCM10009827_002440</name>
</gene>
<evidence type="ECO:0000313" key="1">
    <source>
        <dbReference type="EMBL" id="GAA1499628.1"/>
    </source>
</evidence>